<dbReference type="OrthoDB" id="10313058at2759"/>
<name>N1J796_BLUG1</name>
<protein>
    <submittedName>
        <fullName evidence="1">Putative effector protein</fullName>
    </submittedName>
</protein>
<organism evidence="1 2">
    <name type="scientific">Blumeria graminis f. sp. hordei (strain DH14)</name>
    <name type="common">Barley powdery mildew</name>
    <name type="synonym">Oidium monilioides f. sp. hordei</name>
    <dbReference type="NCBI Taxonomy" id="546991"/>
    <lineage>
        <taxon>Eukaryota</taxon>
        <taxon>Fungi</taxon>
        <taxon>Dikarya</taxon>
        <taxon>Ascomycota</taxon>
        <taxon>Pezizomycotina</taxon>
        <taxon>Leotiomycetes</taxon>
        <taxon>Erysiphales</taxon>
        <taxon>Erysiphaceae</taxon>
        <taxon>Blumeria</taxon>
        <taxon>Blumeria hordei</taxon>
    </lineage>
</organism>
<accession>N1J796</accession>
<dbReference type="Proteomes" id="UP000015441">
    <property type="component" value="Unassembled WGS sequence"/>
</dbReference>
<evidence type="ECO:0000313" key="2">
    <source>
        <dbReference type="Proteomes" id="UP000015441"/>
    </source>
</evidence>
<dbReference type="AlphaFoldDB" id="N1J796"/>
<comment type="caution">
    <text evidence="1">The sequence shown here is derived from an EMBL/GenBank/DDBJ whole genome shotgun (WGS) entry which is preliminary data.</text>
</comment>
<evidence type="ECO:0000313" key="1">
    <source>
        <dbReference type="EMBL" id="CCU76140.1"/>
    </source>
</evidence>
<dbReference type="EMBL" id="CAUH01002218">
    <property type="protein sequence ID" value="CCU76140.1"/>
    <property type="molecule type" value="Genomic_DNA"/>
</dbReference>
<dbReference type="HOGENOM" id="CLU_056748_1_0_1"/>
<keyword evidence="2" id="KW-1185">Reference proteome</keyword>
<sequence length="432" mass="49462">MWMTSSLSNVPDVPNVPHVVNFSNGAISPIATLPIVSNGYLCSGTIFTKEYSDKTALKAHQKLRNQKPRSKFPALLDDTHFFGQTGDNLYLWPQGRPDSNFDSKFISQYRVVIDSSGSLKGILKAIEPDISATPVTYEKCMEVHITLDSSSLNVYKDDRYKQIGFSCDHKFIKLSEVMSVMEEQCHLIPLKKSHPKLTKNLHRYKGKSFSTPRLLSSKLKGKTRVRSSTGQFGICQVVFSSLCHLQGVILRHGKDKEEIVCSRVWALKQQPAISSEEHPLNTNDGIIKDYRKQYSCQGRTFMRKTIMNYISEGRRILSEPQQRGNKFPFLYNKNLWLWPMRLPEMFKTDGSKLDFFMVGFNLDKSYRSIYFASKGSLSKIEPKKCHNSSLLEKNFFLASFGAVLYQQMLKDYPSWVEQPDRKISSSKKLKNI</sequence>
<gene>
    <name evidence="1" type="ORF">BGHDH14_bghG002218000001001</name>
</gene>
<proteinExistence type="predicted"/>
<dbReference type="InParanoid" id="N1J796"/>
<reference evidence="1 2" key="1">
    <citation type="journal article" date="2010" name="Science">
        <title>Genome expansion and gene loss in powdery mildew fungi reveal tradeoffs in extreme parasitism.</title>
        <authorList>
            <person name="Spanu P.D."/>
            <person name="Abbott J.C."/>
            <person name="Amselem J."/>
            <person name="Burgis T.A."/>
            <person name="Soanes D.M."/>
            <person name="Stueber K."/>
            <person name="Ver Loren van Themaat E."/>
            <person name="Brown J.K.M."/>
            <person name="Butcher S.A."/>
            <person name="Gurr S.J."/>
            <person name="Lebrun M.-H."/>
            <person name="Ridout C.J."/>
            <person name="Schulze-Lefert P."/>
            <person name="Talbot N.J."/>
            <person name="Ahmadinejad N."/>
            <person name="Ametz C."/>
            <person name="Barton G.R."/>
            <person name="Benjdia M."/>
            <person name="Bidzinski P."/>
            <person name="Bindschedler L.V."/>
            <person name="Both M."/>
            <person name="Brewer M.T."/>
            <person name="Cadle-Davidson L."/>
            <person name="Cadle-Davidson M.M."/>
            <person name="Collemare J."/>
            <person name="Cramer R."/>
            <person name="Frenkel O."/>
            <person name="Godfrey D."/>
            <person name="Harriman J."/>
            <person name="Hoede C."/>
            <person name="King B.C."/>
            <person name="Klages S."/>
            <person name="Kleemann J."/>
            <person name="Knoll D."/>
            <person name="Koti P.S."/>
            <person name="Kreplak J."/>
            <person name="Lopez-Ruiz F.J."/>
            <person name="Lu X."/>
            <person name="Maekawa T."/>
            <person name="Mahanil S."/>
            <person name="Micali C."/>
            <person name="Milgroom M.G."/>
            <person name="Montana G."/>
            <person name="Noir S."/>
            <person name="O'Connell R.J."/>
            <person name="Oberhaensli S."/>
            <person name="Parlange F."/>
            <person name="Pedersen C."/>
            <person name="Quesneville H."/>
            <person name="Reinhardt R."/>
            <person name="Rott M."/>
            <person name="Sacristan S."/>
            <person name="Schmidt S.M."/>
            <person name="Schoen M."/>
            <person name="Skamnioti P."/>
            <person name="Sommer H."/>
            <person name="Stephens A."/>
            <person name="Takahara H."/>
            <person name="Thordal-Christensen H."/>
            <person name="Vigouroux M."/>
            <person name="Wessling R."/>
            <person name="Wicker T."/>
            <person name="Panstruga R."/>
        </authorList>
    </citation>
    <scope>NUCLEOTIDE SEQUENCE [LARGE SCALE GENOMIC DNA]</scope>
    <source>
        <strain evidence="1">DH14</strain>
    </source>
</reference>